<organism evidence="1 2">
    <name type="scientific">Salix koriyanagi</name>
    <dbReference type="NCBI Taxonomy" id="2511006"/>
    <lineage>
        <taxon>Eukaryota</taxon>
        <taxon>Viridiplantae</taxon>
        <taxon>Streptophyta</taxon>
        <taxon>Embryophyta</taxon>
        <taxon>Tracheophyta</taxon>
        <taxon>Spermatophyta</taxon>
        <taxon>Magnoliopsida</taxon>
        <taxon>eudicotyledons</taxon>
        <taxon>Gunneridae</taxon>
        <taxon>Pentapetalae</taxon>
        <taxon>rosids</taxon>
        <taxon>fabids</taxon>
        <taxon>Malpighiales</taxon>
        <taxon>Salicaceae</taxon>
        <taxon>Saliceae</taxon>
        <taxon>Salix</taxon>
    </lineage>
</organism>
<accession>A0A9Q0W2T1</accession>
<proteinExistence type="predicted"/>
<sequence length="34" mass="4030">MSWLMSMTNNTTLIITQTKIAYLEWKWSSINSVH</sequence>
<name>A0A9Q0W2T1_9ROSI</name>
<comment type="caution">
    <text evidence="1">The sequence shown here is derived from an EMBL/GenBank/DDBJ whole genome shotgun (WGS) entry which is preliminary data.</text>
</comment>
<keyword evidence="2" id="KW-1185">Reference proteome</keyword>
<dbReference type="EMBL" id="JAPFFM010000006">
    <property type="protein sequence ID" value="KAJ6759339.1"/>
    <property type="molecule type" value="Genomic_DNA"/>
</dbReference>
<reference evidence="1" key="2">
    <citation type="journal article" date="2023" name="Int. J. Mol. Sci.">
        <title>De Novo Assembly and Annotation of 11 Diverse Shrub Willow (Salix) Genomes Reveals Novel Gene Organization in Sex-Linked Regions.</title>
        <authorList>
            <person name="Hyden B."/>
            <person name="Feng K."/>
            <person name="Yates T.B."/>
            <person name="Jawdy S."/>
            <person name="Cereghino C."/>
            <person name="Smart L.B."/>
            <person name="Muchero W."/>
        </authorList>
    </citation>
    <scope>NUCLEOTIDE SEQUENCE</scope>
    <source>
        <tissue evidence="1">Shoot tip</tissue>
    </source>
</reference>
<dbReference type="AlphaFoldDB" id="A0A9Q0W2T1"/>
<evidence type="ECO:0000313" key="2">
    <source>
        <dbReference type="Proteomes" id="UP001151752"/>
    </source>
</evidence>
<gene>
    <name evidence="1" type="ORF">OIU74_025923</name>
</gene>
<dbReference type="Proteomes" id="UP001151752">
    <property type="component" value="Chromosome 18"/>
</dbReference>
<reference evidence="1" key="1">
    <citation type="submission" date="2022-11" db="EMBL/GenBank/DDBJ databases">
        <authorList>
            <person name="Hyden B.L."/>
            <person name="Feng K."/>
            <person name="Yates T."/>
            <person name="Jawdy S."/>
            <person name="Smart L.B."/>
            <person name="Muchero W."/>
        </authorList>
    </citation>
    <scope>NUCLEOTIDE SEQUENCE</scope>
    <source>
        <tissue evidence="1">Shoot tip</tissue>
    </source>
</reference>
<protein>
    <submittedName>
        <fullName evidence="1">Uncharacterized protein</fullName>
    </submittedName>
</protein>
<evidence type="ECO:0000313" key="1">
    <source>
        <dbReference type="EMBL" id="KAJ6759339.1"/>
    </source>
</evidence>